<dbReference type="Proteomes" id="UP000515819">
    <property type="component" value="Chromosome"/>
</dbReference>
<dbReference type="KEGG" id="wcp:H9Q76_02355"/>
<dbReference type="EMBL" id="CP060632">
    <property type="protein sequence ID" value="QNM00165.1"/>
    <property type="molecule type" value="Genomic_DNA"/>
</dbReference>
<sequence length="351" mass="41467">MADMKKLPVTYPMITSWQWHATLFSILSDDENAKKWIFSNYIQLRCYNIQEIFTGDDMLLADMMPGSSALKQCPYLMFSLLTKEQIQSYCGNIIDFIIKTIDLNGYVYGVFDEAKILCDAEVDYKFPHELFIYGYNRDEEVFYVGDFTFQDHYSYNTVSFSDLERGYEVITEQDDHVFKDDHKGGRGLYVVMKNTEHPIYEVDIELIKQTISEYLNSQDTKDHFRMLRNRFDDTTFGIKVYDKVLAQIEKQLHAEEPDFDIRALHVMYDHKVLMLERIKYLMNHGFLKYNEDTINEYQTVVRNMLTARNLLVRISITGEIESSVRFKTYLDAAKEKEISILFRILAELEDK</sequence>
<organism evidence="1 2">
    <name type="scientific">Wujia chipingensis</name>
    <dbReference type="NCBI Taxonomy" id="2763670"/>
    <lineage>
        <taxon>Bacteria</taxon>
        <taxon>Bacillati</taxon>
        <taxon>Bacillota</taxon>
        <taxon>Clostridia</taxon>
        <taxon>Lachnospirales</taxon>
        <taxon>Lachnospiraceae</taxon>
        <taxon>Wujia</taxon>
    </lineage>
</organism>
<keyword evidence="2" id="KW-1185">Reference proteome</keyword>
<evidence type="ECO:0000313" key="2">
    <source>
        <dbReference type="Proteomes" id="UP000515819"/>
    </source>
</evidence>
<name>A0A7G9FNN3_9FIRM</name>
<proteinExistence type="predicted"/>
<reference evidence="1 2" key="1">
    <citation type="submission" date="2020-08" db="EMBL/GenBank/DDBJ databases">
        <authorList>
            <person name="Liu C."/>
            <person name="Sun Q."/>
        </authorList>
    </citation>
    <scope>NUCLEOTIDE SEQUENCE [LARGE SCALE GENOMIC DNA]</scope>
    <source>
        <strain evidence="1 2">NSJ-4</strain>
    </source>
</reference>
<gene>
    <name evidence="1" type="ORF">H9Q76_02355</name>
</gene>
<dbReference type="RefSeq" id="WP_021984626.1">
    <property type="nucleotide sequence ID" value="NZ_CP060632.1"/>
</dbReference>
<dbReference type="AlphaFoldDB" id="A0A7G9FNN3"/>
<protein>
    <submittedName>
        <fullName evidence="1">Uncharacterized protein</fullName>
    </submittedName>
</protein>
<accession>A0A7G9FNN3</accession>
<evidence type="ECO:0000313" key="1">
    <source>
        <dbReference type="EMBL" id="QNM00165.1"/>
    </source>
</evidence>